<accession>A0A835BGN0</accession>
<organism evidence="16 17">
    <name type="scientific">Digitaria exilis</name>
    <dbReference type="NCBI Taxonomy" id="1010633"/>
    <lineage>
        <taxon>Eukaryota</taxon>
        <taxon>Viridiplantae</taxon>
        <taxon>Streptophyta</taxon>
        <taxon>Embryophyta</taxon>
        <taxon>Tracheophyta</taxon>
        <taxon>Spermatophyta</taxon>
        <taxon>Magnoliopsida</taxon>
        <taxon>Liliopsida</taxon>
        <taxon>Poales</taxon>
        <taxon>Poaceae</taxon>
        <taxon>PACMAD clade</taxon>
        <taxon>Panicoideae</taxon>
        <taxon>Panicodae</taxon>
        <taxon>Paniceae</taxon>
        <taxon>Anthephorinae</taxon>
        <taxon>Digitaria</taxon>
    </lineage>
</organism>
<evidence type="ECO:0000256" key="9">
    <source>
        <dbReference type="ARBA" id="ARBA00022786"/>
    </source>
</evidence>
<keyword evidence="10" id="KW-0862">Zinc</keyword>
<evidence type="ECO:0000259" key="15">
    <source>
        <dbReference type="PROSITE" id="PS50089"/>
    </source>
</evidence>
<evidence type="ECO:0000256" key="13">
    <source>
        <dbReference type="PROSITE-ProRule" id="PRU00175"/>
    </source>
</evidence>
<dbReference type="GO" id="GO:0016567">
    <property type="term" value="P:protein ubiquitination"/>
    <property type="evidence" value="ECO:0007669"/>
    <property type="project" value="InterPro"/>
</dbReference>
<evidence type="ECO:0000256" key="10">
    <source>
        <dbReference type="ARBA" id="ARBA00022833"/>
    </source>
</evidence>
<gene>
    <name evidence="16" type="ORF">HU200_041951</name>
</gene>
<feature type="region of interest" description="Disordered" evidence="14">
    <location>
        <begin position="210"/>
        <end position="232"/>
    </location>
</feature>
<dbReference type="Pfam" id="PF13639">
    <property type="entry name" value="zf-RING_2"/>
    <property type="match status" value="1"/>
</dbReference>
<sequence>MQLKGDLPLLLAGVIRSSPKLLAFGSGAPIRKDRSGVGIGGVLPPRHDLYINNRSFFPLINLFSGSSPARRDEMDDDGQGPWFLTRDRIIYFSGDNPFVSRRRRRHDDTPVPDPDGWPGLPPQPQAAAGDHRSSKRARVAASSEAILGLQEVTGRHCSGEECAICLNDFRADETLRAMPCSHAFHQHCISEWLRRNGVCPLCRHRLPIASSPDEEEEEDEQDSDDEEDGEDQIPCAASPIVVRATECVSAKSCGGKPPSSTTTATSASTTTSASAYTPTSAALASAPTSDDGAHGGRRFAPTPRRGHNTSLGMPAIGSLAPWSLGRNASTEGAGVCDIPELLTRELRLRRGEPEPYLIRFENAERARQARGHGRFTGSGIDIYTPEIVERVIGRRCVLQCITTDLVQLASLVAFVSMDPLLEAWHQGTEARRKFEEGVDNPMNEWCYGLVDGTPPKAHARYPIRLPKPPTLKEALPRWAWMDRWHQGSTPGARGRRCRCHKQGNVNVTTAVNRAPTTTMPANVKRKRLYGASYTSVNGRRRVVAVEAARTRACPGITMMTTTTWGMTNKAKANSVRCDRTHSPPHRDYNASTTCSLFTNTMGIISNSKVRNLPAFPNSAGRLGDPNATANLVSKFCHIINKVVVGPGNQASASLNDMLFRLPLLQISMTCCLPLSTTCSTVEDVSTALDDMLLRLPLLQLSTPLHELGHSGNGDAVAAMAMAEHQKGEITTKDDADNDDVTPKATGERTQGLSDTRPKHFFRPSFRAGLGPGRGRGFLPIPLEGMGGPKPTGLGPGPRAGPGQKCSGLSDTYTPPDPPPHGDNDNDTVVVDAADNDTIVGINAYSAPSRGRDRVAPTTKADKAATAQQRRSQAAPQRQTSKQAGPFSNGKGDDLVPVEEVLKTLANMFTGPLPKRLIATMTSIFGFNDDQADNVNAALLQHAAETLDDLHVDVAASV</sequence>
<evidence type="ECO:0000313" key="16">
    <source>
        <dbReference type="EMBL" id="KAF8689168.1"/>
    </source>
</evidence>
<keyword evidence="6" id="KW-0812">Transmembrane</keyword>
<evidence type="ECO:0000256" key="8">
    <source>
        <dbReference type="ARBA" id="ARBA00022771"/>
    </source>
</evidence>
<proteinExistence type="predicted"/>
<dbReference type="EC" id="2.3.2.27" evidence="4"/>
<keyword evidence="5" id="KW-0808">Transferase</keyword>
<comment type="subcellular location">
    <subcellularLocation>
        <location evidence="2">Membrane</location>
        <topology evidence="2">Single-pass membrane protein</topology>
    </subcellularLocation>
</comment>
<evidence type="ECO:0000256" key="1">
    <source>
        <dbReference type="ARBA" id="ARBA00000900"/>
    </source>
</evidence>
<evidence type="ECO:0000313" key="17">
    <source>
        <dbReference type="Proteomes" id="UP000636709"/>
    </source>
</evidence>
<dbReference type="OrthoDB" id="21204at2759"/>
<dbReference type="EMBL" id="JACEFO010002022">
    <property type="protein sequence ID" value="KAF8689168.1"/>
    <property type="molecule type" value="Genomic_DNA"/>
</dbReference>
<keyword evidence="8 13" id="KW-0863">Zinc-finger</keyword>
<comment type="pathway">
    <text evidence="3">Protein modification; protein ubiquitination.</text>
</comment>
<dbReference type="GO" id="GO:0061630">
    <property type="term" value="F:ubiquitin protein ligase activity"/>
    <property type="evidence" value="ECO:0007669"/>
    <property type="project" value="UniProtKB-EC"/>
</dbReference>
<keyword evidence="7" id="KW-0479">Metal-binding</keyword>
<feature type="region of interest" description="Disordered" evidence="14">
    <location>
        <begin position="840"/>
        <end position="893"/>
    </location>
</feature>
<feature type="compositionally biased region" description="Acidic residues" evidence="14">
    <location>
        <begin position="212"/>
        <end position="231"/>
    </location>
</feature>
<reference evidence="16" key="1">
    <citation type="submission" date="2020-07" db="EMBL/GenBank/DDBJ databases">
        <title>Genome sequence and genetic diversity analysis of an under-domesticated orphan crop, white fonio (Digitaria exilis).</title>
        <authorList>
            <person name="Bennetzen J.L."/>
            <person name="Chen S."/>
            <person name="Ma X."/>
            <person name="Wang X."/>
            <person name="Yssel A.E.J."/>
            <person name="Chaluvadi S.R."/>
            <person name="Johnson M."/>
            <person name="Gangashetty P."/>
            <person name="Hamidou F."/>
            <person name="Sanogo M.D."/>
            <person name="Zwaenepoel A."/>
            <person name="Wallace J."/>
            <person name="Van De Peer Y."/>
            <person name="Van Deynze A."/>
        </authorList>
    </citation>
    <scope>NUCLEOTIDE SEQUENCE</scope>
    <source>
        <tissue evidence="16">Leaves</tissue>
    </source>
</reference>
<dbReference type="PANTHER" id="PTHR46913">
    <property type="entry name" value="RING-H2 FINGER PROTEIN ATL16"/>
    <property type="match status" value="1"/>
</dbReference>
<evidence type="ECO:0000256" key="12">
    <source>
        <dbReference type="ARBA" id="ARBA00023136"/>
    </source>
</evidence>
<dbReference type="Proteomes" id="UP000636709">
    <property type="component" value="Unassembled WGS sequence"/>
</dbReference>
<feature type="compositionally biased region" description="Gly residues" evidence="14">
    <location>
        <begin position="784"/>
        <end position="799"/>
    </location>
</feature>
<dbReference type="SMART" id="SM00184">
    <property type="entry name" value="RING"/>
    <property type="match status" value="1"/>
</dbReference>
<dbReference type="InterPro" id="IPR001841">
    <property type="entry name" value="Znf_RING"/>
</dbReference>
<dbReference type="AlphaFoldDB" id="A0A835BGN0"/>
<protein>
    <recommendedName>
        <fullName evidence="4">RING-type E3 ubiquitin transferase</fullName>
        <ecNumber evidence="4">2.3.2.27</ecNumber>
    </recommendedName>
</protein>
<feature type="region of interest" description="Disordered" evidence="14">
    <location>
        <begin position="727"/>
        <end position="828"/>
    </location>
</feature>
<feature type="compositionally biased region" description="Basic and acidic residues" evidence="14">
    <location>
        <begin position="849"/>
        <end position="862"/>
    </location>
</feature>
<feature type="region of interest" description="Disordered" evidence="14">
    <location>
        <begin position="100"/>
        <end position="139"/>
    </location>
</feature>
<evidence type="ECO:0000256" key="14">
    <source>
        <dbReference type="SAM" id="MobiDB-lite"/>
    </source>
</evidence>
<dbReference type="Gene3D" id="3.30.40.10">
    <property type="entry name" value="Zinc/RING finger domain, C3HC4 (zinc finger)"/>
    <property type="match status" value="1"/>
</dbReference>
<keyword evidence="9" id="KW-0833">Ubl conjugation pathway</keyword>
<name>A0A835BGN0_9POAL</name>
<evidence type="ECO:0000256" key="7">
    <source>
        <dbReference type="ARBA" id="ARBA00022723"/>
    </source>
</evidence>
<evidence type="ECO:0000256" key="2">
    <source>
        <dbReference type="ARBA" id="ARBA00004167"/>
    </source>
</evidence>
<dbReference type="GO" id="GO:0008270">
    <property type="term" value="F:zinc ion binding"/>
    <property type="evidence" value="ECO:0007669"/>
    <property type="project" value="UniProtKB-KW"/>
</dbReference>
<keyword evidence="12" id="KW-0472">Membrane</keyword>
<dbReference type="PROSITE" id="PS50089">
    <property type="entry name" value="ZF_RING_2"/>
    <property type="match status" value="1"/>
</dbReference>
<comment type="caution">
    <text evidence="16">The sequence shown here is derived from an EMBL/GenBank/DDBJ whole genome shotgun (WGS) entry which is preliminary data.</text>
</comment>
<feature type="region of interest" description="Disordered" evidence="14">
    <location>
        <begin position="250"/>
        <end position="314"/>
    </location>
</feature>
<keyword evidence="17" id="KW-1185">Reference proteome</keyword>
<feature type="domain" description="RING-type" evidence="15">
    <location>
        <begin position="162"/>
        <end position="203"/>
    </location>
</feature>
<feature type="compositionally biased region" description="Pro residues" evidence="14">
    <location>
        <begin position="111"/>
        <end position="124"/>
    </location>
</feature>
<evidence type="ECO:0000256" key="3">
    <source>
        <dbReference type="ARBA" id="ARBA00004906"/>
    </source>
</evidence>
<evidence type="ECO:0000256" key="5">
    <source>
        <dbReference type="ARBA" id="ARBA00022679"/>
    </source>
</evidence>
<dbReference type="PANTHER" id="PTHR46913:SF1">
    <property type="entry name" value="RING-H2 FINGER PROTEIN ATL16"/>
    <property type="match status" value="1"/>
</dbReference>
<evidence type="ECO:0000256" key="4">
    <source>
        <dbReference type="ARBA" id="ARBA00012483"/>
    </source>
</evidence>
<evidence type="ECO:0000256" key="6">
    <source>
        <dbReference type="ARBA" id="ARBA00022692"/>
    </source>
</evidence>
<feature type="compositionally biased region" description="Low complexity" evidence="14">
    <location>
        <begin position="257"/>
        <end position="289"/>
    </location>
</feature>
<feature type="compositionally biased region" description="Low complexity" evidence="14">
    <location>
        <begin position="863"/>
        <end position="880"/>
    </location>
</feature>
<evidence type="ECO:0000256" key="11">
    <source>
        <dbReference type="ARBA" id="ARBA00022989"/>
    </source>
</evidence>
<dbReference type="SUPFAM" id="SSF57850">
    <property type="entry name" value="RING/U-box"/>
    <property type="match status" value="1"/>
</dbReference>
<dbReference type="GO" id="GO:0016020">
    <property type="term" value="C:membrane"/>
    <property type="evidence" value="ECO:0007669"/>
    <property type="project" value="UniProtKB-SubCell"/>
</dbReference>
<dbReference type="InterPro" id="IPR044600">
    <property type="entry name" value="ATL1/ATL16-like"/>
</dbReference>
<keyword evidence="11" id="KW-1133">Transmembrane helix</keyword>
<dbReference type="InterPro" id="IPR013083">
    <property type="entry name" value="Znf_RING/FYVE/PHD"/>
</dbReference>
<comment type="catalytic activity">
    <reaction evidence="1">
        <text>S-ubiquitinyl-[E2 ubiquitin-conjugating enzyme]-L-cysteine + [acceptor protein]-L-lysine = [E2 ubiquitin-conjugating enzyme]-L-cysteine + N(6)-ubiquitinyl-[acceptor protein]-L-lysine.</text>
        <dbReference type="EC" id="2.3.2.27"/>
    </reaction>
</comment>